<evidence type="ECO:0000256" key="1">
    <source>
        <dbReference type="ARBA" id="ARBA00022729"/>
    </source>
</evidence>
<dbReference type="InterPro" id="IPR006059">
    <property type="entry name" value="SBP"/>
</dbReference>
<dbReference type="SUPFAM" id="SSF53850">
    <property type="entry name" value="Periplasmic binding protein-like II"/>
    <property type="match status" value="1"/>
</dbReference>
<feature type="chain" id="PRO_5010711130" evidence="2">
    <location>
        <begin position="29"/>
        <end position="351"/>
    </location>
</feature>
<gene>
    <name evidence="3" type="ORF">BLL36_28060</name>
</gene>
<sequence length="351" mass="38285">MVNRKPLLTLSTVLGMLCVGALSSTAQARDLTVVSWGGSYQDVQRQIFFAPYAKASSNKVVEDSWDSGIGILRTKAEGPDSGWDVVQVEGEDLQLGCGEDLFLPLDFSRIGGKDNYIPSAASECGVGAAVYNFVLGYDKSKLNGTPKGWSDFFDLKTYPGKRALRQGPKGNLEIALMADGVPVSDVYKVLTTPDGVKRAFAKLDQIKDQLLFWKSGGQPMQLLASGEVAMTTSYNGRVTNAINQDHKPFGLVWNQSLQTMDSWVILRNSPNAEAAYGLLKEMGKPEQQKLWPALQPTGITAIKGIAMVDPKVLADMPSAPQNSQNVLTIDDKFWVERVDELSAKWTAWSAK</sequence>
<reference evidence="3 4" key="1">
    <citation type="submission" date="2016-10" db="EMBL/GenBank/DDBJ databases">
        <title>Pseudomonas lactis sp. nov. and Pseudomonas paralactis sp. nov., isolated from bovine raw milk.</title>
        <authorList>
            <person name="Von Neubeck M."/>
            <person name="Huptas C."/>
            <person name="Glueck C."/>
            <person name="Krewinkel M."/>
            <person name="Stoeckel M."/>
            <person name="Stressler T."/>
            <person name="Fischer L."/>
            <person name="Hinrichs J."/>
            <person name="Scherer S."/>
            <person name="Wenning M."/>
        </authorList>
    </citation>
    <scope>NUCLEOTIDE SEQUENCE [LARGE SCALE GENOMIC DNA]</scope>
    <source>
        <strain evidence="3 4">DSM 17516</strain>
    </source>
</reference>
<proteinExistence type="predicted"/>
<protein>
    <submittedName>
        <fullName evidence="3">Spermidine/putrescine ABC transporter substrate-binding protein</fullName>
    </submittedName>
</protein>
<dbReference type="PANTHER" id="PTHR30222">
    <property type="entry name" value="SPERMIDINE/PUTRESCINE-BINDING PERIPLASMIC PROTEIN"/>
    <property type="match status" value="1"/>
</dbReference>
<dbReference type="RefSeq" id="WP_076954966.1">
    <property type="nucleotide sequence ID" value="NZ_MNPW01000021.1"/>
</dbReference>
<dbReference type="EMBL" id="MNPW01000021">
    <property type="protein sequence ID" value="ONH49851.1"/>
    <property type="molecule type" value="Genomic_DNA"/>
</dbReference>
<evidence type="ECO:0000313" key="4">
    <source>
        <dbReference type="Proteomes" id="UP000189295"/>
    </source>
</evidence>
<evidence type="ECO:0000256" key="2">
    <source>
        <dbReference type="SAM" id="SignalP"/>
    </source>
</evidence>
<evidence type="ECO:0000313" key="3">
    <source>
        <dbReference type="EMBL" id="ONH49851.1"/>
    </source>
</evidence>
<dbReference type="Pfam" id="PF13416">
    <property type="entry name" value="SBP_bac_8"/>
    <property type="match status" value="1"/>
</dbReference>
<organism evidence="3 4">
    <name type="scientific">Pseudomonas cedrina subsp. cedrina</name>
    <dbReference type="NCBI Taxonomy" id="76762"/>
    <lineage>
        <taxon>Bacteria</taxon>
        <taxon>Pseudomonadati</taxon>
        <taxon>Pseudomonadota</taxon>
        <taxon>Gammaproteobacteria</taxon>
        <taxon>Pseudomonadales</taxon>
        <taxon>Pseudomonadaceae</taxon>
        <taxon>Pseudomonas</taxon>
    </lineage>
</organism>
<dbReference type="AlphaFoldDB" id="A0A1V2JZ27"/>
<accession>A0A1V2JZ27</accession>
<keyword evidence="1 2" id="KW-0732">Signal</keyword>
<dbReference type="Gene3D" id="3.40.190.10">
    <property type="entry name" value="Periplasmic binding protein-like II"/>
    <property type="match status" value="2"/>
</dbReference>
<dbReference type="Proteomes" id="UP000189295">
    <property type="component" value="Unassembled WGS sequence"/>
</dbReference>
<dbReference type="OrthoDB" id="9815444at2"/>
<name>A0A1V2JZ27_PSECE</name>
<feature type="signal peptide" evidence="2">
    <location>
        <begin position="1"/>
        <end position="28"/>
    </location>
</feature>
<dbReference type="PANTHER" id="PTHR30222:SF2">
    <property type="entry name" value="ABC TRANSPORTER SUBSTRATE-BINDING PROTEIN"/>
    <property type="match status" value="1"/>
</dbReference>
<comment type="caution">
    <text evidence="3">The sequence shown here is derived from an EMBL/GenBank/DDBJ whole genome shotgun (WGS) entry which is preliminary data.</text>
</comment>
<dbReference type="CDD" id="cd13589">
    <property type="entry name" value="PBP2_polyamine_RpCGA009"/>
    <property type="match status" value="1"/>
</dbReference>